<dbReference type="Proteomes" id="UP000184600">
    <property type="component" value="Unassembled WGS sequence"/>
</dbReference>
<reference evidence="2" key="1">
    <citation type="submission" date="2016-12" db="EMBL/GenBank/DDBJ databases">
        <authorList>
            <person name="Rodrigo-Torres L."/>
            <person name="Arahal R.D."/>
            <person name="Lucena T."/>
        </authorList>
    </citation>
    <scope>NUCLEOTIDE SEQUENCE [LARGE SCALE GENOMIC DNA]</scope>
</reference>
<evidence type="ECO:0000313" key="1">
    <source>
        <dbReference type="EMBL" id="SHO58962.1"/>
    </source>
</evidence>
<gene>
    <name evidence="1" type="ORF">VQ7734_04737</name>
</gene>
<dbReference type="RefSeq" id="WP_073586401.1">
    <property type="nucleotide sequence ID" value="NZ_AP024898.1"/>
</dbReference>
<dbReference type="AlphaFoldDB" id="A0A1M7Z2B8"/>
<proteinExistence type="predicted"/>
<organism evidence="1 2">
    <name type="scientific">Vibrio quintilis</name>
    <dbReference type="NCBI Taxonomy" id="1117707"/>
    <lineage>
        <taxon>Bacteria</taxon>
        <taxon>Pseudomonadati</taxon>
        <taxon>Pseudomonadota</taxon>
        <taxon>Gammaproteobacteria</taxon>
        <taxon>Vibrionales</taxon>
        <taxon>Vibrionaceae</taxon>
        <taxon>Vibrio</taxon>
    </lineage>
</organism>
<name>A0A1M7Z2B8_9VIBR</name>
<protein>
    <submittedName>
        <fullName evidence="1">Uncharacterized protein</fullName>
    </submittedName>
</protein>
<dbReference type="EMBL" id="FRFG01000087">
    <property type="protein sequence ID" value="SHO58962.1"/>
    <property type="molecule type" value="Genomic_DNA"/>
</dbReference>
<accession>A0A1M7Z2B8</accession>
<dbReference type="STRING" id="1117707.VQ7734_04737"/>
<evidence type="ECO:0000313" key="2">
    <source>
        <dbReference type="Proteomes" id="UP000184600"/>
    </source>
</evidence>
<sequence length="459" mass="49681">MKALEEAGAVYKDAPQVLLNYSFTQAQVSPSLGVTVDHQYQYSPQDANADRASAGMDAGYENIAQGFRDHYGLNVTAEQLKQGVNVTGSLMAAFSAVLGDKFVAADVQKLVKNSGVYQKLKGISDIEAGAQVNTAYHATNGAGVAQNILDGINPKFLNPDSRFGKAFYIGDSANTVTKELAHHNADSTHAIRYTINNEQAKVLDLTDPQVAKEWGYAGGEITDQTKLIGQKAQEQGFNVIKFNSERSDGVNLAVIGDFKEVLTPEIVVPTNSANSGVGSRGRIPQKSLGENKDSKAIGSGTVLAVTENRNLKQINESSGKYSTEIDDKVTVVQKDDGIPDWIQESFLDSNYRTVVTNQDITVYRVFGGNAKVQGAFVSTNPALNKIQAKIDAALLPEWKNTREFEAEIHVPKGTELNIGKVAPQTIDSTGTVLDGSSDQLLMPQNWSKEWIQNIRNVKP</sequence>
<keyword evidence="2" id="KW-1185">Reference proteome</keyword>